<evidence type="ECO:0000313" key="1">
    <source>
        <dbReference type="EMBL" id="OWA51920.1"/>
    </source>
</evidence>
<comment type="caution">
    <text evidence="1">The sequence shown here is derived from an EMBL/GenBank/DDBJ whole genome shotgun (WGS) entry which is preliminary data.</text>
</comment>
<accession>A0A9X6RLF3</accession>
<dbReference type="AlphaFoldDB" id="A0A9X6RLF3"/>
<dbReference type="Proteomes" id="UP000192578">
    <property type="component" value="Unassembled WGS sequence"/>
</dbReference>
<protein>
    <submittedName>
        <fullName evidence="1">Uncharacterized protein</fullName>
    </submittedName>
</protein>
<name>A0A9X6RLF3_HYPEX</name>
<dbReference type="EMBL" id="MTYJ01000244">
    <property type="protein sequence ID" value="OWA51920.1"/>
    <property type="molecule type" value="Genomic_DNA"/>
</dbReference>
<sequence>MGKRGGARGGQGLSTLEGPGFQNQSVTVNVRQCQSTLGVVRVNLNFNCNLIWNALFGNIGSTPATVNFTTLTLGKEIAFVTVPKLTASPIVSTRNAAVLAAFNVHYTIPKGVGEPCTDTPTGKVFGSRKGYVNCNSRSLSEHSRRRC</sequence>
<reference evidence="2" key="1">
    <citation type="submission" date="2017-01" db="EMBL/GenBank/DDBJ databases">
        <title>Comparative genomics of anhydrobiosis in the tardigrade Hypsibius dujardini.</title>
        <authorList>
            <person name="Yoshida Y."/>
            <person name="Koutsovoulos G."/>
            <person name="Laetsch D."/>
            <person name="Stevens L."/>
            <person name="Kumar S."/>
            <person name="Horikawa D."/>
            <person name="Ishino K."/>
            <person name="Komine S."/>
            <person name="Tomita M."/>
            <person name="Blaxter M."/>
            <person name="Arakawa K."/>
        </authorList>
    </citation>
    <scope>NUCLEOTIDE SEQUENCE [LARGE SCALE GENOMIC DNA]</scope>
    <source>
        <strain evidence="2">Z151</strain>
    </source>
</reference>
<keyword evidence="2" id="KW-1185">Reference proteome</keyword>
<gene>
    <name evidence="1" type="ORF">BV898_16380</name>
</gene>
<organism evidence="1 2">
    <name type="scientific">Hypsibius exemplaris</name>
    <name type="common">Freshwater tardigrade</name>
    <dbReference type="NCBI Taxonomy" id="2072580"/>
    <lineage>
        <taxon>Eukaryota</taxon>
        <taxon>Metazoa</taxon>
        <taxon>Ecdysozoa</taxon>
        <taxon>Tardigrada</taxon>
        <taxon>Eutardigrada</taxon>
        <taxon>Parachela</taxon>
        <taxon>Hypsibioidea</taxon>
        <taxon>Hypsibiidae</taxon>
        <taxon>Hypsibius</taxon>
    </lineage>
</organism>
<evidence type="ECO:0000313" key="2">
    <source>
        <dbReference type="Proteomes" id="UP000192578"/>
    </source>
</evidence>
<proteinExistence type="predicted"/>